<accession>A0A418NX20</accession>
<gene>
    <name evidence="1" type="ORF">D2V07_02680</name>
</gene>
<dbReference type="EMBL" id="QXFL01000001">
    <property type="protein sequence ID" value="RIV89162.1"/>
    <property type="molecule type" value="Genomic_DNA"/>
</dbReference>
<reference evidence="1 2" key="1">
    <citation type="submission" date="2018-08" db="EMBL/GenBank/DDBJ databases">
        <title>Erythrobacter zhengii sp.nov., a bacterium isolated from deep-sea sediment.</title>
        <authorList>
            <person name="Fang C."/>
            <person name="Wu Y.-H."/>
            <person name="Sun C."/>
            <person name="Wang H."/>
            <person name="Cheng H."/>
            <person name="Meng F.-X."/>
            <person name="Wang C.-S."/>
            <person name="Xu X.-W."/>
        </authorList>
    </citation>
    <scope>NUCLEOTIDE SEQUENCE [LARGE SCALE GENOMIC DNA]</scope>
    <source>
        <strain evidence="1 2">V18</strain>
    </source>
</reference>
<evidence type="ECO:0000313" key="1">
    <source>
        <dbReference type="EMBL" id="RIV89162.1"/>
    </source>
</evidence>
<sequence>MLTPQLQAAFCSALAEHGNVRLACRAVQVSPQTAYRARRASWPFRQCWDAALVLARDHAEQVLADRALNGVEEKVFYHGEEVATRTRYSDRLLLAHLARLDKRAQERETCDDCEAPLMGEDDFDEAIEALGEGEAQEAGGPGGIFTPGQCSMCSTFAAREPKPQAATPAEKRLWSMQAALPRHAQEQSGLSDEEWHRAEPQRLAAYECCEDDWWLADSESAADVRGA</sequence>
<comment type="caution">
    <text evidence="1">The sequence shown here is derived from an EMBL/GenBank/DDBJ whole genome shotgun (WGS) entry which is preliminary data.</text>
</comment>
<keyword evidence="2" id="KW-1185">Reference proteome</keyword>
<dbReference type="Proteomes" id="UP000286576">
    <property type="component" value="Unassembled WGS sequence"/>
</dbReference>
<name>A0A418NX20_9SPHN</name>
<evidence type="ECO:0000313" key="2">
    <source>
        <dbReference type="Proteomes" id="UP000286576"/>
    </source>
</evidence>
<dbReference type="AlphaFoldDB" id="A0A418NX20"/>
<proteinExistence type="predicted"/>
<evidence type="ECO:0008006" key="3">
    <source>
        <dbReference type="Google" id="ProtNLM"/>
    </source>
</evidence>
<protein>
    <recommendedName>
        <fullName evidence="3">Terminase small subunit</fullName>
    </recommendedName>
</protein>
<organism evidence="1 2">
    <name type="scientific">Aurantiacibacter zhengii</name>
    <dbReference type="NCBI Taxonomy" id="2307003"/>
    <lineage>
        <taxon>Bacteria</taxon>
        <taxon>Pseudomonadati</taxon>
        <taxon>Pseudomonadota</taxon>
        <taxon>Alphaproteobacteria</taxon>
        <taxon>Sphingomonadales</taxon>
        <taxon>Erythrobacteraceae</taxon>
        <taxon>Aurantiacibacter</taxon>
    </lineage>
</organism>